<dbReference type="EMBL" id="DSZZ01000312">
    <property type="protein sequence ID" value="HGU53189.1"/>
    <property type="molecule type" value="Genomic_DNA"/>
</dbReference>
<gene>
    <name evidence="2" type="ORF">ENT78_06695</name>
</gene>
<name>A0A7V4NFN9_FERPE</name>
<keyword evidence="1" id="KW-0812">Transmembrane</keyword>
<evidence type="ECO:0000256" key="1">
    <source>
        <dbReference type="SAM" id="Phobius"/>
    </source>
</evidence>
<keyword evidence="1" id="KW-1133">Transmembrane helix</keyword>
<comment type="caution">
    <text evidence="2">The sequence shown here is derived from an EMBL/GenBank/DDBJ whole genome shotgun (WGS) entry which is preliminary data.</text>
</comment>
<organism evidence="2">
    <name type="scientific">Fervidobacterium pennivorans</name>
    <dbReference type="NCBI Taxonomy" id="93466"/>
    <lineage>
        <taxon>Bacteria</taxon>
        <taxon>Thermotogati</taxon>
        <taxon>Thermotogota</taxon>
        <taxon>Thermotogae</taxon>
        <taxon>Thermotogales</taxon>
        <taxon>Fervidobacteriaceae</taxon>
        <taxon>Fervidobacterium</taxon>
    </lineage>
</organism>
<evidence type="ECO:0000313" key="2">
    <source>
        <dbReference type="EMBL" id="HGU53189.1"/>
    </source>
</evidence>
<feature type="transmembrane region" description="Helical" evidence="1">
    <location>
        <begin position="141"/>
        <end position="158"/>
    </location>
</feature>
<dbReference type="AlphaFoldDB" id="A0A7V4NFN9"/>
<feature type="transmembrane region" description="Helical" evidence="1">
    <location>
        <begin position="71"/>
        <end position="89"/>
    </location>
</feature>
<sequence>MGKEHDKNRKGLEFVDEQWWKEHFFELVFTYQACLAREETIRLSYKSLLTNLEVAFYLLFFMLLQLNLTNYIPFLCMAGLLLCFAFGAASEFHAVNADYWEEQIVRLIASSPLKDIFGQGKYKQVPLGKIGRWGQHLAGHWFEKIAVLIMVLAWLFILWRFLSNPLVCLVFTFMALVWFLYVFHVLDQVIKWHPIPPWRTLDRSADKHKYLKKSSKTTAKARKSRT</sequence>
<keyword evidence="1" id="KW-0472">Membrane</keyword>
<protein>
    <submittedName>
        <fullName evidence="2">Uncharacterized protein</fullName>
    </submittedName>
</protein>
<accession>A0A7V4NFN9</accession>
<reference evidence="2" key="1">
    <citation type="journal article" date="2020" name="mSystems">
        <title>Genome- and Community-Level Interaction Insights into Carbon Utilization and Element Cycling Functions of Hydrothermarchaeota in Hydrothermal Sediment.</title>
        <authorList>
            <person name="Zhou Z."/>
            <person name="Liu Y."/>
            <person name="Xu W."/>
            <person name="Pan J."/>
            <person name="Luo Z.H."/>
            <person name="Li M."/>
        </authorList>
    </citation>
    <scope>NUCLEOTIDE SEQUENCE [LARGE SCALE GENOMIC DNA]</scope>
    <source>
        <strain evidence="2">SpSt-61</strain>
    </source>
</reference>
<proteinExistence type="predicted"/>
<feature type="transmembrane region" description="Helical" evidence="1">
    <location>
        <begin position="164"/>
        <end position="183"/>
    </location>
</feature>